<dbReference type="InterPro" id="IPR035680">
    <property type="entry name" value="Clx_II_MBL"/>
</dbReference>
<accession>A0A0N4VFH9</accession>
<dbReference type="AlphaFoldDB" id="A0A0N4VFH9"/>
<proteinExistence type="inferred from homology"/>
<dbReference type="OrthoDB" id="449487at2759"/>
<dbReference type="Pfam" id="PF16123">
    <property type="entry name" value="HAGH_C"/>
    <property type="match status" value="1"/>
</dbReference>
<dbReference type="PANTHER" id="PTHR11935">
    <property type="entry name" value="BETA LACTAMASE DOMAIN"/>
    <property type="match status" value="1"/>
</dbReference>
<evidence type="ECO:0000313" key="9">
    <source>
        <dbReference type="WBParaSite" id="EVEC_0000950001-mRNA-1"/>
    </source>
</evidence>
<comment type="similarity">
    <text evidence="2">Belongs to the metallo-beta-lactamase superfamily. Glyoxalase II family.</text>
</comment>
<protein>
    <submittedName>
        <fullName evidence="9">Lactamase_B domain-containing protein</fullName>
    </submittedName>
</protein>
<dbReference type="InterPro" id="IPR001279">
    <property type="entry name" value="Metallo-B-lactamas"/>
</dbReference>
<evidence type="ECO:0000256" key="4">
    <source>
        <dbReference type="ARBA" id="ARBA00022801"/>
    </source>
</evidence>
<evidence type="ECO:0000256" key="3">
    <source>
        <dbReference type="ARBA" id="ARBA00022723"/>
    </source>
</evidence>
<dbReference type="CDD" id="cd07723">
    <property type="entry name" value="hydroxyacylglutathione_hydrolase_MBL-fold"/>
    <property type="match status" value="1"/>
</dbReference>
<evidence type="ECO:0000256" key="1">
    <source>
        <dbReference type="ARBA" id="ARBA00001947"/>
    </source>
</evidence>
<dbReference type="SMART" id="SM00849">
    <property type="entry name" value="Lactamase_B"/>
    <property type="match status" value="1"/>
</dbReference>
<sequence>FSDVVVQIIPQGYDNCGFIVWNSKSEKNECVVIDVYDSKAFVVELKTLSKVPVAVLSTHWHWSVVKLLKCSRDHCGGNHGLITEYPNLAVYAGKREPVSCATIRVDHGDDIEVADLNFSVEFVPGHTGGQVVYRLHVPPGDSDCLFTGDFLFVGGTGRLFEGSDARLLSSLMAVRSWHPDCLIFPGHDFAKENLEFALTVEPDNVELTGKYVDVCDRRLARLPAMPTCLKDEFDYNPFLRLGEESVVNGLENLGYTVPPPRTHKGRARLDPDVVDFNRKVDVLRVLRKAREDYETKKRKQKVTKISA</sequence>
<evidence type="ECO:0000256" key="2">
    <source>
        <dbReference type="ARBA" id="ARBA00006759"/>
    </source>
</evidence>
<evidence type="ECO:0000256" key="5">
    <source>
        <dbReference type="ARBA" id="ARBA00022833"/>
    </source>
</evidence>
<dbReference type="GO" id="GO:0016787">
    <property type="term" value="F:hydrolase activity"/>
    <property type="evidence" value="ECO:0007669"/>
    <property type="project" value="UniProtKB-KW"/>
</dbReference>
<dbReference type="InterPro" id="IPR032282">
    <property type="entry name" value="HAGH_C"/>
</dbReference>
<reference evidence="7 8" key="2">
    <citation type="submission" date="2018-10" db="EMBL/GenBank/DDBJ databases">
        <authorList>
            <consortium name="Pathogen Informatics"/>
        </authorList>
    </citation>
    <scope>NUCLEOTIDE SEQUENCE [LARGE SCALE GENOMIC DNA]</scope>
</reference>
<comment type="cofactor">
    <cofactor evidence="1">
        <name>Zn(2+)</name>
        <dbReference type="ChEBI" id="CHEBI:29105"/>
    </cofactor>
</comment>
<evidence type="ECO:0000259" key="6">
    <source>
        <dbReference type="SMART" id="SM00849"/>
    </source>
</evidence>
<dbReference type="Pfam" id="PF00753">
    <property type="entry name" value="Lactamase_B"/>
    <property type="match status" value="1"/>
</dbReference>
<reference evidence="9" key="1">
    <citation type="submission" date="2017-02" db="UniProtKB">
        <authorList>
            <consortium name="WormBaseParasite"/>
        </authorList>
    </citation>
    <scope>IDENTIFICATION</scope>
</reference>
<organism evidence="9">
    <name type="scientific">Enterobius vermicularis</name>
    <name type="common">Human pinworm</name>
    <dbReference type="NCBI Taxonomy" id="51028"/>
    <lineage>
        <taxon>Eukaryota</taxon>
        <taxon>Metazoa</taxon>
        <taxon>Ecdysozoa</taxon>
        <taxon>Nematoda</taxon>
        <taxon>Chromadorea</taxon>
        <taxon>Rhabditida</taxon>
        <taxon>Spirurina</taxon>
        <taxon>Oxyuridomorpha</taxon>
        <taxon>Oxyuroidea</taxon>
        <taxon>Oxyuridae</taxon>
        <taxon>Enterobius</taxon>
    </lineage>
</organism>
<evidence type="ECO:0000313" key="7">
    <source>
        <dbReference type="EMBL" id="VDD94159.1"/>
    </source>
</evidence>
<dbReference type="Gene3D" id="3.60.15.10">
    <property type="entry name" value="Ribonuclease Z/Hydroxyacylglutathione hydrolase-like"/>
    <property type="match status" value="1"/>
</dbReference>
<dbReference type="EMBL" id="UXUI01009691">
    <property type="protein sequence ID" value="VDD94159.1"/>
    <property type="molecule type" value="Genomic_DNA"/>
</dbReference>
<name>A0A0N4VFH9_ENTVE</name>
<dbReference type="SUPFAM" id="SSF56281">
    <property type="entry name" value="Metallo-hydrolase/oxidoreductase"/>
    <property type="match status" value="1"/>
</dbReference>
<dbReference type="PANTHER" id="PTHR11935:SF116">
    <property type="entry name" value="HYDROLASE PNKD-RELATED"/>
    <property type="match status" value="1"/>
</dbReference>
<feature type="domain" description="Metallo-beta-lactamase" evidence="6">
    <location>
        <begin position="14"/>
        <end position="187"/>
    </location>
</feature>
<dbReference type="InterPro" id="IPR036866">
    <property type="entry name" value="RibonucZ/Hydroxyglut_hydro"/>
</dbReference>
<dbReference type="GO" id="GO:0046872">
    <property type="term" value="F:metal ion binding"/>
    <property type="evidence" value="ECO:0007669"/>
    <property type="project" value="UniProtKB-KW"/>
</dbReference>
<keyword evidence="3" id="KW-0479">Metal-binding</keyword>
<keyword evidence="5" id="KW-0862">Zinc</keyword>
<dbReference type="Proteomes" id="UP000274131">
    <property type="component" value="Unassembled WGS sequence"/>
</dbReference>
<keyword evidence="4" id="KW-0378">Hydrolase</keyword>
<dbReference type="WBParaSite" id="EVEC_0000950001-mRNA-1">
    <property type="protein sequence ID" value="EVEC_0000950001-mRNA-1"/>
    <property type="gene ID" value="EVEC_0000950001"/>
</dbReference>
<keyword evidence="8" id="KW-1185">Reference proteome</keyword>
<gene>
    <name evidence="7" type="ORF">EVEC_LOCUS8910</name>
</gene>
<evidence type="ECO:0000313" key="8">
    <source>
        <dbReference type="Proteomes" id="UP000274131"/>
    </source>
</evidence>
<dbReference type="STRING" id="51028.A0A0N4VFH9"/>